<feature type="domain" description="TIR" evidence="2">
    <location>
        <begin position="438"/>
        <end position="557"/>
    </location>
</feature>
<dbReference type="InterPro" id="IPR000157">
    <property type="entry name" value="TIR_dom"/>
</dbReference>
<evidence type="ECO:0000313" key="4">
    <source>
        <dbReference type="RefSeq" id="XP_022330882.1"/>
    </source>
</evidence>
<dbReference type="InterPro" id="IPR011989">
    <property type="entry name" value="ARM-like"/>
</dbReference>
<dbReference type="Pfam" id="PF13676">
    <property type="entry name" value="TIR_2"/>
    <property type="match status" value="1"/>
</dbReference>
<feature type="compositionally biased region" description="Polar residues" evidence="1">
    <location>
        <begin position="23"/>
        <end position="34"/>
    </location>
</feature>
<dbReference type="Proteomes" id="UP000694844">
    <property type="component" value="Chromosome 4"/>
</dbReference>
<feature type="region of interest" description="Disordered" evidence="1">
    <location>
        <begin position="1"/>
        <end position="40"/>
    </location>
</feature>
<dbReference type="GeneID" id="111129087"/>
<dbReference type="Gene3D" id="3.40.50.10140">
    <property type="entry name" value="Toll/interleukin-1 receptor homology (TIR) domain"/>
    <property type="match status" value="1"/>
</dbReference>
<gene>
    <name evidence="4" type="primary">LOC111129087</name>
</gene>
<accession>A0A8B8DRL8</accession>
<evidence type="ECO:0000256" key="1">
    <source>
        <dbReference type="SAM" id="MobiDB-lite"/>
    </source>
</evidence>
<proteinExistence type="predicted"/>
<dbReference type="PANTHER" id="PTHR46270">
    <property type="entry name" value="ARMADILLO-TYPE FOLD-RELATED"/>
    <property type="match status" value="1"/>
</dbReference>
<reference evidence="4" key="1">
    <citation type="submission" date="2025-08" db="UniProtKB">
        <authorList>
            <consortium name="RefSeq"/>
        </authorList>
    </citation>
    <scope>IDENTIFICATION</scope>
    <source>
        <tissue evidence="4">Whole sample</tissue>
    </source>
</reference>
<evidence type="ECO:0000259" key="2">
    <source>
        <dbReference type="Pfam" id="PF13676"/>
    </source>
</evidence>
<dbReference type="InterPro" id="IPR035897">
    <property type="entry name" value="Toll_tir_struct_dom_sf"/>
</dbReference>
<dbReference type="GO" id="GO:0007165">
    <property type="term" value="P:signal transduction"/>
    <property type="evidence" value="ECO:0007669"/>
    <property type="project" value="InterPro"/>
</dbReference>
<evidence type="ECO:0000313" key="3">
    <source>
        <dbReference type="Proteomes" id="UP000694844"/>
    </source>
</evidence>
<organism evidence="3 4">
    <name type="scientific">Crassostrea virginica</name>
    <name type="common">Eastern oyster</name>
    <dbReference type="NCBI Taxonomy" id="6565"/>
    <lineage>
        <taxon>Eukaryota</taxon>
        <taxon>Metazoa</taxon>
        <taxon>Spiralia</taxon>
        <taxon>Lophotrochozoa</taxon>
        <taxon>Mollusca</taxon>
        <taxon>Bivalvia</taxon>
        <taxon>Autobranchia</taxon>
        <taxon>Pteriomorphia</taxon>
        <taxon>Ostreida</taxon>
        <taxon>Ostreoidea</taxon>
        <taxon>Ostreidae</taxon>
        <taxon>Crassostrea</taxon>
    </lineage>
</organism>
<dbReference type="PANTHER" id="PTHR46270:SF2">
    <property type="entry name" value="TIR DOMAIN-CONTAINING PROTEIN"/>
    <property type="match status" value="1"/>
</dbReference>
<keyword evidence="3" id="KW-1185">Reference proteome</keyword>
<dbReference type="Gene3D" id="1.25.10.10">
    <property type="entry name" value="Leucine-rich Repeat Variant"/>
    <property type="match status" value="1"/>
</dbReference>
<sequence length="675" mass="77223">MGSGSSSKEKPKPEVKAQPSQPPSNSLSVQNTRRTMGPKRIPVRTKSIIEGEQYDTLLIRHPTLKPVLREYDKVIDKLKKMDGKISEDSYVDLYKLLDEKIDDPFQDIGGIEERLVMGNYLAKHDFLPHLVDIYQAIWTNHNIEYFDDDLEEEEEDSEFFKLLKLIRTILWNYADGSDKFAEAIINDTHFFKFLTEDLLAVKDDLKELEDEITNQNHFPFNSTLGILNNCARNAATKDVYKIQRLKNKDGGKEGDMVEILEDLLKTDITYVKLVVLLALSYMVNEEQNKEITADASIFDFLLTMVQQAEKAKDRRQWGFSIHELLNGLAKLAKNDKNKVIIMDKGAFEILKRILKQGSEAEQLATVNVIWELSFARKNKTLFKDDKEMMASLKNLRNSDNQGLSKAAQGAYFVIDEGKDRQKEKKEKPKGGLAETGHIMLSYNWDDQKTILMIRDLLVEQGLNVWMDVDKMEGSILEAMARAVEDARVVLVCYSEKYRDSQNCRTEAEYAYSQKKEIVPLRMQKGYAATGWLGAMIGAKLFYDFSGKYDFDKKFQELYLALSGKTSGGTPQKTLSTISETAVVSKPLPQISEEDSALLLSWTKSDIDNWLKDNNLTAFSGLKNLSGPQLVFLYKLFTRAPDYFYRCIEEKLGMKSLEDLMRFSDAIEKLQLEHPA</sequence>
<dbReference type="KEGG" id="cvn:111129087"/>
<dbReference type="InterPro" id="IPR016024">
    <property type="entry name" value="ARM-type_fold"/>
</dbReference>
<dbReference type="AlphaFoldDB" id="A0A8B8DRL8"/>
<dbReference type="OrthoDB" id="2148946at2759"/>
<protein>
    <submittedName>
        <fullName evidence="4">Uncharacterized protein LOC111129087</fullName>
    </submittedName>
</protein>
<dbReference type="RefSeq" id="XP_022330882.1">
    <property type="nucleotide sequence ID" value="XM_022475174.1"/>
</dbReference>
<dbReference type="SUPFAM" id="SSF48371">
    <property type="entry name" value="ARM repeat"/>
    <property type="match status" value="1"/>
</dbReference>
<name>A0A8B8DRL8_CRAVI</name>
<dbReference type="SUPFAM" id="SSF52200">
    <property type="entry name" value="Toll/Interleukin receptor TIR domain"/>
    <property type="match status" value="1"/>
</dbReference>